<organism evidence="3 4">
    <name type="scientific">Kitasatospora misakiensis</name>
    <dbReference type="NCBI Taxonomy" id="67330"/>
    <lineage>
        <taxon>Bacteria</taxon>
        <taxon>Bacillati</taxon>
        <taxon>Actinomycetota</taxon>
        <taxon>Actinomycetes</taxon>
        <taxon>Kitasatosporales</taxon>
        <taxon>Streptomycetaceae</taxon>
        <taxon>Kitasatospora</taxon>
    </lineage>
</organism>
<comment type="caution">
    <text evidence="3">The sequence shown here is derived from an EMBL/GenBank/DDBJ whole genome shotgun (WGS) entry which is preliminary data.</text>
</comment>
<evidence type="ECO:0000256" key="1">
    <source>
        <dbReference type="SAM" id="MobiDB-lite"/>
    </source>
</evidence>
<dbReference type="RefSeq" id="WP_380224244.1">
    <property type="nucleotide sequence ID" value="NZ_JBHSOF010000005.1"/>
</dbReference>
<dbReference type="InterPro" id="IPR007110">
    <property type="entry name" value="Ig-like_dom"/>
</dbReference>
<feature type="domain" description="Ig-like" evidence="2">
    <location>
        <begin position="121"/>
        <end position="225"/>
    </location>
</feature>
<protein>
    <recommendedName>
        <fullName evidence="2">Ig-like domain-containing protein</fullName>
    </recommendedName>
</protein>
<proteinExistence type="predicted"/>
<sequence>MTLPPPEHGSRADRTFRLTPSAPTRPSAEEPDCATVLDPTAWNTPIADTPPPPPAPPPTPPTPQQHEVRRFGPGVPPAVAAKWHGTPPPPPRRRRPLPWLVPTAAAVVLLALLPARCRAEPPLALTGIAVTAEPTDGPPCDGTAVITATVTTDGHPGTIHYRWLRNDGTASDELVQPVRTGEFRADLVLSWSFAGHGTMHATTTVEILAPRTLSASTSFDYTCRR</sequence>
<feature type="compositionally biased region" description="Pro residues" evidence="1">
    <location>
        <begin position="48"/>
        <end position="63"/>
    </location>
</feature>
<dbReference type="Proteomes" id="UP001595975">
    <property type="component" value="Unassembled WGS sequence"/>
</dbReference>
<evidence type="ECO:0000313" key="3">
    <source>
        <dbReference type="EMBL" id="MFC5662628.1"/>
    </source>
</evidence>
<reference evidence="4" key="1">
    <citation type="journal article" date="2019" name="Int. J. Syst. Evol. Microbiol.">
        <title>The Global Catalogue of Microorganisms (GCM) 10K type strain sequencing project: providing services to taxonomists for standard genome sequencing and annotation.</title>
        <authorList>
            <consortium name="The Broad Institute Genomics Platform"/>
            <consortium name="The Broad Institute Genome Sequencing Center for Infectious Disease"/>
            <person name="Wu L."/>
            <person name="Ma J."/>
        </authorList>
    </citation>
    <scope>NUCLEOTIDE SEQUENCE [LARGE SCALE GENOMIC DNA]</scope>
    <source>
        <strain evidence="4">CGMCC 4.1437</strain>
    </source>
</reference>
<name>A0ABW0WYK3_9ACTN</name>
<feature type="region of interest" description="Disordered" evidence="1">
    <location>
        <begin position="1"/>
        <end position="95"/>
    </location>
</feature>
<dbReference type="EMBL" id="JBHSOF010000005">
    <property type="protein sequence ID" value="MFC5662628.1"/>
    <property type="molecule type" value="Genomic_DNA"/>
</dbReference>
<gene>
    <name evidence="3" type="ORF">ACFP3U_06475</name>
</gene>
<evidence type="ECO:0000259" key="2">
    <source>
        <dbReference type="PROSITE" id="PS50835"/>
    </source>
</evidence>
<keyword evidence="4" id="KW-1185">Reference proteome</keyword>
<accession>A0ABW0WYK3</accession>
<dbReference type="PROSITE" id="PS50835">
    <property type="entry name" value="IG_LIKE"/>
    <property type="match status" value="1"/>
</dbReference>
<evidence type="ECO:0000313" key="4">
    <source>
        <dbReference type="Proteomes" id="UP001595975"/>
    </source>
</evidence>